<organism evidence="1 2">
    <name type="scientific">Lipingzhangella halophila</name>
    <dbReference type="NCBI Taxonomy" id="1783352"/>
    <lineage>
        <taxon>Bacteria</taxon>
        <taxon>Bacillati</taxon>
        <taxon>Actinomycetota</taxon>
        <taxon>Actinomycetes</taxon>
        <taxon>Streptosporangiales</taxon>
        <taxon>Nocardiopsidaceae</taxon>
        <taxon>Lipingzhangella</taxon>
    </lineage>
</organism>
<evidence type="ECO:0000313" key="1">
    <source>
        <dbReference type="EMBL" id="MBB4931860.1"/>
    </source>
</evidence>
<dbReference type="AlphaFoldDB" id="A0A7W7W3L8"/>
<sequence length="127" mass="14654">MKIVLNDPQYQVKAVLDFAAECQAKHERQRETRPSRVYYVQIGDAIKIGTTINVRQRMNGYPPNKRLLAVEDGGYDVEAERHRQFASFVAFGKEWFRPEAPLIKHINGLREKRGAKPIPVPKIPKKK</sequence>
<protein>
    <recommendedName>
        <fullName evidence="3">GIY-YIG nuclease family protein</fullName>
    </recommendedName>
</protein>
<evidence type="ECO:0000313" key="2">
    <source>
        <dbReference type="Proteomes" id="UP000523007"/>
    </source>
</evidence>
<name>A0A7W7W3L8_9ACTN</name>
<evidence type="ECO:0008006" key="3">
    <source>
        <dbReference type="Google" id="ProtNLM"/>
    </source>
</evidence>
<proteinExistence type="predicted"/>
<gene>
    <name evidence="1" type="ORF">F4561_002680</name>
</gene>
<comment type="caution">
    <text evidence="1">The sequence shown here is derived from an EMBL/GenBank/DDBJ whole genome shotgun (WGS) entry which is preliminary data.</text>
</comment>
<dbReference type="EMBL" id="JACHJT010000001">
    <property type="protein sequence ID" value="MBB4931860.1"/>
    <property type="molecule type" value="Genomic_DNA"/>
</dbReference>
<keyword evidence="2" id="KW-1185">Reference proteome</keyword>
<accession>A0A7W7W3L8</accession>
<reference evidence="1 2" key="1">
    <citation type="submission" date="2020-08" db="EMBL/GenBank/DDBJ databases">
        <title>Sequencing the genomes of 1000 actinobacteria strains.</title>
        <authorList>
            <person name="Klenk H.-P."/>
        </authorList>
    </citation>
    <scope>NUCLEOTIDE SEQUENCE [LARGE SCALE GENOMIC DNA]</scope>
    <source>
        <strain evidence="1 2">DSM 102030</strain>
    </source>
</reference>
<dbReference type="RefSeq" id="WP_184578709.1">
    <property type="nucleotide sequence ID" value="NZ_JACHJT010000001.1"/>
</dbReference>
<dbReference type="Proteomes" id="UP000523007">
    <property type="component" value="Unassembled WGS sequence"/>
</dbReference>